<evidence type="ECO:0000256" key="5">
    <source>
        <dbReference type="ARBA" id="ARBA00022741"/>
    </source>
</evidence>
<reference evidence="10 11" key="1">
    <citation type="submission" date="2023-10" db="EMBL/GenBank/DDBJ databases">
        <title>Virgibacillus soli CC-YMP-6 genome.</title>
        <authorList>
            <person name="Miliotis G."/>
            <person name="Sengupta P."/>
            <person name="Hameed A."/>
            <person name="Chuvochina M."/>
            <person name="Mcdonagh F."/>
            <person name="Simpson A.C."/>
            <person name="Singh N.K."/>
            <person name="Rekha P.D."/>
            <person name="Raman K."/>
            <person name="Hugenholtz P."/>
            <person name="Venkateswaran K."/>
        </authorList>
    </citation>
    <scope>NUCLEOTIDE SEQUENCE [LARGE SCALE GENOMIC DNA]</scope>
    <source>
        <strain evidence="10 11">CC-YMP-6</strain>
    </source>
</reference>
<comment type="catalytic activity">
    <reaction evidence="1">
        <text>6-hydroxymethyl-7,8-dihydropterin + ATP = (7,8-dihydropterin-6-yl)methyl diphosphate + AMP + H(+)</text>
        <dbReference type="Rhea" id="RHEA:11412"/>
        <dbReference type="ChEBI" id="CHEBI:15378"/>
        <dbReference type="ChEBI" id="CHEBI:30616"/>
        <dbReference type="ChEBI" id="CHEBI:44841"/>
        <dbReference type="ChEBI" id="CHEBI:72950"/>
        <dbReference type="ChEBI" id="CHEBI:456215"/>
        <dbReference type="EC" id="2.7.6.3"/>
    </reaction>
</comment>
<evidence type="ECO:0000256" key="3">
    <source>
        <dbReference type="ARBA" id="ARBA00013253"/>
    </source>
</evidence>
<feature type="domain" description="7,8-dihydro-6-hydroxymethylpterin-pyrophosphokinase" evidence="9">
    <location>
        <begin position="88"/>
        <end position="99"/>
    </location>
</feature>
<keyword evidence="8" id="KW-0289">Folate biosynthesis</keyword>
<keyword evidence="6" id="KW-0418">Kinase</keyword>
<evidence type="ECO:0000256" key="2">
    <source>
        <dbReference type="ARBA" id="ARBA00005051"/>
    </source>
</evidence>
<evidence type="ECO:0000256" key="8">
    <source>
        <dbReference type="ARBA" id="ARBA00022909"/>
    </source>
</evidence>
<accession>A0ABU5CVY7</accession>
<dbReference type="NCBIfam" id="TIGR01498">
    <property type="entry name" value="folK"/>
    <property type="match status" value="1"/>
</dbReference>
<dbReference type="PANTHER" id="PTHR43071">
    <property type="entry name" value="2-AMINO-4-HYDROXY-6-HYDROXYMETHYLDIHYDROPTERIDINE PYROPHOSPHOKINASE"/>
    <property type="match status" value="1"/>
</dbReference>
<evidence type="ECO:0000313" key="10">
    <source>
        <dbReference type="EMBL" id="MDY0410021.1"/>
    </source>
</evidence>
<evidence type="ECO:0000313" key="11">
    <source>
        <dbReference type="Proteomes" id="UP001275315"/>
    </source>
</evidence>
<dbReference type="PROSITE" id="PS00794">
    <property type="entry name" value="HPPK"/>
    <property type="match status" value="1"/>
</dbReference>
<keyword evidence="4 10" id="KW-0808">Transferase</keyword>
<keyword evidence="11" id="KW-1185">Reference proteome</keyword>
<organism evidence="10 11">
    <name type="scientific">Paracerasibacillus soli</name>
    <dbReference type="NCBI Taxonomy" id="480284"/>
    <lineage>
        <taxon>Bacteria</taxon>
        <taxon>Bacillati</taxon>
        <taxon>Bacillota</taxon>
        <taxon>Bacilli</taxon>
        <taxon>Bacillales</taxon>
        <taxon>Bacillaceae</taxon>
        <taxon>Paracerasibacillus</taxon>
    </lineage>
</organism>
<dbReference type="InterPro" id="IPR035907">
    <property type="entry name" value="Hppk_sf"/>
</dbReference>
<dbReference type="Pfam" id="PF01288">
    <property type="entry name" value="HPPK"/>
    <property type="match status" value="1"/>
</dbReference>
<dbReference type="GO" id="GO:0003848">
    <property type="term" value="F:2-amino-4-hydroxy-6-hydroxymethyldihydropteridine diphosphokinase activity"/>
    <property type="evidence" value="ECO:0007669"/>
    <property type="project" value="UniProtKB-EC"/>
</dbReference>
<dbReference type="InterPro" id="IPR000550">
    <property type="entry name" value="Hppk"/>
</dbReference>
<evidence type="ECO:0000256" key="4">
    <source>
        <dbReference type="ARBA" id="ARBA00022679"/>
    </source>
</evidence>
<name>A0ABU5CVY7_9BACI</name>
<evidence type="ECO:0000256" key="7">
    <source>
        <dbReference type="ARBA" id="ARBA00022840"/>
    </source>
</evidence>
<dbReference type="RefSeq" id="WP_320381521.1">
    <property type="nucleotide sequence ID" value="NZ_JAWDIQ010000003.1"/>
</dbReference>
<protein>
    <recommendedName>
        <fullName evidence="3">2-amino-4-hydroxy-6-hydroxymethyldihydropteridine diphosphokinase</fullName>
        <ecNumber evidence="3">2.7.6.3</ecNumber>
    </recommendedName>
</protein>
<dbReference type="SUPFAM" id="SSF55083">
    <property type="entry name" value="6-hydroxymethyl-7,8-dihydropterin pyrophosphokinase, HPPK"/>
    <property type="match status" value="1"/>
</dbReference>
<dbReference type="Gene3D" id="3.30.70.560">
    <property type="entry name" value="7,8-Dihydro-6-hydroxymethylpterin-pyrophosphokinase HPPK"/>
    <property type="match status" value="1"/>
</dbReference>
<gene>
    <name evidence="10" type="primary">folK</name>
    <name evidence="10" type="ORF">RWD45_17375</name>
</gene>
<proteinExistence type="predicted"/>
<dbReference type="PANTHER" id="PTHR43071:SF1">
    <property type="entry name" value="2-AMINO-4-HYDROXY-6-HYDROXYMETHYLDIHYDROPTERIDINE PYROPHOSPHOKINASE"/>
    <property type="match status" value="1"/>
</dbReference>
<keyword evidence="7" id="KW-0067">ATP-binding</keyword>
<dbReference type="Proteomes" id="UP001275315">
    <property type="component" value="Unassembled WGS sequence"/>
</dbReference>
<evidence type="ECO:0000256" key="1">
    <source>
        <dbReference type="ARBA" id="ARBA00000198"/>
    </source>
</evidence>
<dbReference type="EMBL" id="JAWDIQ010000003">
    <property type="protein sequence ID" value="MDY0410021.1"/>
    <property type="molecule type" value="Genomic_DNA"/>
</dbReference>
<comment type="caution">
    <text evidence="10">The sequence shown here is derived from an EMBL/GenBank/DDBJ whole genome shotgun (WGS) entry which is preliminary data.</text>
</comment>
<evidence type="ECO:0000259" key="9">
    <source>
        <dbReference type="PROSITE" id="PS00794"/>
    </source>
</evidence>
<keyword evidence="5" id="KW-0547">Nucleotide-binding</keyword>
<sequence>MKKAFIALGTNIEPRNDYLKQAIQLLDDQENITIIQKSSVYETAPVGYTEQADFLNLVLEVETSLPPHDLLDVCQAIENKLGRKRVIRFGPRTIDLDILEYNNENIQTDRLTVPHPRIHERAFVLVPLDEISPGLKLPTWEKPVNELLRAIPKKDREDVKRWNQKGLDYE</sequence>
<evidence type="ECO:0000256" key="6">
    <source>
        <dbReference type="ARBA" id="ARBA00022777"/>
    </source>
</evidence>
<dbReference type="EC" id="2.7.6.3" evidence="3"/>
<dbReference type="CDD" id="cd00483">
    <property type="entry name" value="HPPK"/>
    <property type="match status" value="1"/>
</dbReference>
<comment type="pathway">
    <text evidence="2">Cofactor biosynthesis; tetrahydrofolate biosynthesis; 2-amino-4-hydroxy-6-hydroxymethyl-7,8-dihydropteridine diphosphate from 7,8-dihydroneopterin triphosphate: step 4/4.</text>
</comment>